<evidence type="ECO:0000313" key="1">
    <source>
        <dbReference type="EMBL" id="RXW22443.1"/>
    </source>
</evidence>
<dbReference type="Proteomes" id="UP000290288">
    <property type="component" value="Unassembled WGS sequence"/>
</dbReference>
<organism evidence="1 2">
    <name type="scientific">Candolleomyces aberdarensis</name>
    <dbReference type="NCBI Taxonomy" id="2316362"/>
    <lineage>
        <taxon>Eukaryota</taxon>
        <taxon>Fungi</taxon>
        <taxon>Dikarya</taxon>
        <taxon>Basidiomycota</taxon>
        <taxon>Agaricomycotina</taxon>
        <taxon>Agaricomycetes</taxon>
        <taxon>Agaricomycetidae</taxon>
        <taxon>Agaricales</taxon>
        <taxon>Agaricineae</taxon>
        <taxon>Psathyrellaceae</taxon>
        <taxon>Candolleomyces</taxon>
    </lineage>
</organism>
<sequence length="108" mass="12398">MCPRLEIIGGHERAECVHFLKQPLFMFILLSGMIPSSRIVIYDIVPTDPDATFTLLCSQGFKAEPNDYSSAFYIVFYMRHNCIYLSYQYVAIVWDFIGGRYCNAPPSI</sequence>
<name>A0A4Q2DQV1_9AGAR</name>
<proteinExistence type="predicted"/>
<keyword evidence="2" id="KW-1185">Reference proteome</keyword>
<dbReference type="AlphaFoldDB" id="A0A4Q2DQV1"/>
<gene>
    <name evidence="1" type="ORF">EST38_g3412</name>
</gene>
<evidence type="ECO:0000313" key="2">
    <source>
        <dbReference type="Proteomes" id="UP000290288"/>
    </source>
</evidence>
<accession>A0A4Q2DQV1</accession>
<protein>
    <submittedName>
        <fullName evidence="1">Uncharacterized protein</fullName>
    </submittedName>
</protein>
<comment type="caution">
    <text evidence="1">The sequence shown here is derived from an EMBL/GenBank/DDBJ whole genome shotgun (WGS) entry which is preliminary data.</text>
</comment>
<reference evidence="1 2" key="1">
    <citation type="submission" date="2019-01" db="EMBL/GenBank/DDBJ databases">
        <title>Draft genome sequence of Psathyrella aberdarensis IHI B618.</title>
        <authorList>
            <person name="Buettner E."/>
            <person name="Kellner H."/>
        </authorList>
    </citation>
    <scope>NUCLEOTIDE SEQUENCE [LARGE SCALE GENOMIC DNA]</scope>
    <source>
        <strain evidence="1 2">IHI B618</strain>
    </source>
</reference>
<dbReference type="EMBL" id="SDEE01000071">
    <property type="protein sequence ID" value="RXW22443.1"/>
    <property type="molecule type" value="Genomic_DNA"/>
</dbReference>